<dbReference type="PANTHER" id="PTHR32385:SF15">
    <property type="entry name" value="INOSITOL PHOSPHOCERAMIDE MANNOSYLTRANSFERASE 1"/>
    <property type="match status" value="1"/>
</dbReference>
<dbReference type="RefSeq" id="WP_240775185.1">
    <property type="nucleotide sequence ID" value="NZ_BAQC01000008.1"/>
</dbReference>
<protein>
    <recommendedName>
        <fullName evidence="5">Mannosyltransferase OCH1</fullName>
    </recommendedName>
</protein>
<name>A0ABQ0QN47_9PROT</name>
<comment type="caution">
    <text evidence="3">The sequence shown here is derived from an EMBL/GenBank/DDBJ whole genome shotgun (WGS) entry which is preliminary data.</text>
</comment>
<dbReference type="PROSITE" id="PS50005">
    <property type="entry name" value="TPR"/>
    <property type="match status" value="1"/>
</dbReference>
<dbReference type="InterPro" id="IPR051706">
    <property type="entry name" value="Glycosyltransferase_domain"/>
</dbReference>
<dbReference type="InterPro" id="IPR019734">
    <property type="entry name" value="TPR_rpt"/>
</dbReference>
<gene>
    <name evidence="3" type="ORF">AA106555_0443</name>
</gene>
<evidence type="ECO:0000313" key="3">
    <source>
        <dbReference type="EMBL" id="GBR51117.1"/>
    </source>
</evidence>
<dbReference type="InterPro" id="IPR029044">
    <property type="entry name" value="Nucleotide-diphossugar_trans"/>
</dbReference>
<keyword evidence="1" id="KW-0802">TPR repeat</keyword>
<feature type="compositionally biased region" description="Low complexity" evidence="2">
    <location>
        <begin position="54"/>
        <end position="75"/>
    </location>
</feature>
<keyword evidence="4" id="KW-1185">Reference proteome</keyword>
<feature type="compositionally biased region" description="Basic and acidic residues" evidence="2">
    <location>
        <begin position="21"/>
        <end position="34"/>
    </location>
</feature>
<reference evidence="3 4" key="1">
    <citation type="submission" date="2013-04" db="EMBL/GenBank/DDBJ databases">
        <title>The genome sequencing project of 58 acetic acid bacteria.</title>
        <authorList>
            <person name="Okamoto-Kainuma A."/>
            <person name="Ishikawa M."/>
            <person name="Umino S."/>
            <person name="Koizumi Y."/>
            <person name="Shiwa Y."/>
            <person name="Yoshikawa H."/>
            <person name="Matsutani M."/>
            <person name="Matsushita K."/>
        </authorList>
    </citation>
    <scope>NUCLEOTIDE SEQUENCE [LARGE SCALE GENOMIC DNA]</scope>
    <source>
        <strain evidence="3 4">NBRC 106555</strain>
    </source>
</reference>
<dbReference type="EMBL" id="BAQC01000008">
    <property type="protein sequence ID" value="GBR51117.1"/>
    <property type="molecule type" value="Genomic_DNA"/>
</dbReference>
<sequence length="444" mass="49881">MSVSAAGLGDSNSNWDLSEWDALREDSVQDKPAHDAPVAAEVPTSVAQEAPENSVAETVEAAPEPPATTASETAPQRITLESLPATDHQAREYFSQNGADTLETAFALANILHTNRNVSEAARAYYQAYELHPKEPNRYPLPQTLLQASLLCRLKSGQHIPAEDLLALRSLNIPFANYIDGTAQAWSGADAHHALNTIGNSYDEFHTGEEIDSITLEIARRVSPSPFEPSTTAEQYTRIPRKLFMYWDKNPPEEIQKNFELHKNIPHFESHFFNKEEAAEWLYQHYGIEARSIFLSARHPAEAADFLRVHVIQLLGGWWMDADIRVKDSSALKFMANREAGATFFLTHNNVVHNDFFGSVANSDVLSDCLLSLYRNCYLHHGLFIAYKTGPGVFNRALNRVAHRSLLGQPPAKKIEIFDHHAFNDMIEEFDTPYKHQLPSWYTA</sequence>
<accession>A0ABQ0QN47</accession>
<feature type="repeat" description="TPR" evidence="1">
    <location>
        <begin position="102"/>
        <end position="135"/>
    </location>
</feature>
<dbReference type="Gene3D" id="3.90.550.20">
    <property type="match status" value="1"/>
</dbReference>
<dbReference type="PANTHER" id="PTHR32385">
    <property type="entry name" value="MANNOSYL PHOSPHORYLINOSITOL CERAMIDE SYNTHASE"/>
    <property type="match status" value="1"/>
</dbReference>
<feature type="region of interest" description="Disordered" evidence="2">
    <location>
        <begin position="1"/>
        <end position="75"/>
    </location>
</feature>
<evidence type="ECO:0008006" key="5">
    <source>
        <dbReference type="Google" id="ProtNLM"/>
    </source>
</evidence>
<evidence type="ECO:0000313" key="4">
    <source>
        <dbReference type="Proteomes" id="UP001062632"/>
    </source>
</evidence>
<evidence type="ECO:0000256" key="1">
    <source>
        <dbReference type="PROSITE-ProRule" id="PRU00339"/>
    </source>
</evidence>
<dbReference type="Proteomes" id="UP001062632">
    <property type="component" value="Unassembled WGS sequence"/>
</dbReference>
<evidence type="ECO:0000256" key="2">
    <source>
        <dbReference type="SAM" id="MobiDB-lite"/>
    </source>
</evidence>
<dbReference type="SUPFAM" id="SSF53448">
    <property type="entry name" value="Nucleotide-diphospho-sugar transferases"/>
    <property type="match status" value="1"/>
</dbReference>
<proteinExistence type="predicted"/>
<organism evidence="3 4">
    <name type="scientific">Neokomagataea thailandica NBRC 106555</name>
    <dbReference type="NCBI Taxonomy" id="1223520"/>
    <lineage>
        <taxon>Bacteria</taxon>
        <taxon>Pseudomonadati</taxon>
        <taxon>Pseudomonadota</taxon>
        <taxon>Alphaproteobacteria</taxon>
        <taxon>Acetobacterales</taxon>
        <taxon>Acetobacteraceae</taxon>
        <taxon>Neokomagataea</taxon>
    </lineage>
</organism>